<dbReference type="Proteomes" id="UP000698963">
    <property type="component" value="Unassembled WGS sequence"/>
</dbReference>
<organism evidence="1 2">
    <name type="scientific">Mailhella massiliensis</name>
    <dbReference type="NCBI Taxonomy" id="1903261"/>
    <lineage>
        <taxon>Bacteria</taxon>
        <taxon>Pseudomonadati</taxon>
        <taxon>Thermodesulfobacteriota</taxon>
        <taxon>Desulfovibrionia</taxon>
        <taxon>Desulfovibrionales</taxon>
        <taxon>Desulfovibrionaceae</taxon>
        <taxon>Mailhella</taxon>
    </lineage>
</organism>
<gene>
    <name evidence="1" type="ORF">K8W16_00565</name>
</gene>
<reference evidence="1" key="2">
    <citation type="submission" date="2021-09" db="EMBL/GenBank/DDBJ databases">
        <authorList>
            <person name="Gilroy R."/>
        </authorList>
    </citation>
    <scope>NUCLEOTIDE SEQUENCE</scope>
    <source>
        <strain evidence="1">ChiGjej2B2-19336</strain>
    </source>
</reference>
<dbReference type="GO" id="GO:0090313">
    <property type="term" value="P:regulation of protein targeting to membrane"/>
    <property type="evidence" value="ECO:0007669"/>
    <property type="project" value="TreeGrafter"/>
</dbReference>
<dbReference type="PANTHER" id="PTHR30441">
    <property type="entry name" value="DUF748 DOMAIN-CONTAINING PROTEIN"/>
    <property type="match status" value="1"/>
</dbReference>
<dbReference type="RefSeq" id="WP_304120237.1">
    <property type="nucleotide sequence ID" value="NZ_DYZA01000014.1"/>
</dbReference>
<dbReference type="GO" id="GO:0005886">
    <property type="term" value="C:plasma membrane"/>
    <property type="evidence" value="ECO:0007669"/>
    <property type="project" value="TreeGrafter"/>
</dbReference>
<evidence type="ECO:0000313" key="1">
    <source>
        <dbReference type="EMBL" id="HJD96126.1"/>
    </source>
</evidence>
<comment type="caution">
    <text evidence="1">The sequence shown here is derived from an EMBL/GenBank/DDBJ whole genome shotgun (WGS) entry which is preliminary data.</text>
</comment>
<reference evidence="1" key="1">
    <citation type="journal article" date="2021" name="PeerJ">
        <title>Extensive microbial diversity within the chicken gut microbiome revealed by metagenomics and culture.</title>
        <authorList>
            <person name="Gilroy R."/>
            <person name="Ravi A."/>
            <person name="Getino M."/>
            <person name="Pursley I."/>
            <person name="Horton D.L."/>
            <person name="Alikhan N.F."/>
            <person name="Baker D."/>
            <person name="Gharbi K."/>
            <person name="Hall N."/>
            <person name="Watson M."/>
            <person name="Adriaenssens E.M."/>
            <person name="Foster-Nyarko E."/>
            <person name="Jarju S."/>
            <person name="Secka A."/>
            <person name="Antonio M."/>
            <person name="Oren A."/>
            <person name="Chaudhuri R.R."/>
            <person name="La Ragione R."/>
            <person name="Hildebrand F."/>
            <person name="Pallen M.J."/>
        </authorList>
    </citation>
    <scope>NUCLEOTIDE SEQUENCE</scope>
    <source>
        <strain evidence="1">ChiGjej2B2-19336</strain>
    </source>
</reference>
<dbReference type="InterPro" id="IPR052894">
    <property type="entry name" value="AsmA-related"/>
</dbReference>
<name>A0A921DQN2_9BACT</name>
<sequence>MLRKILIALVLLVLVAGGGLVALIATNSDIIIDKFNAYVETSTGAPLVSDTPPTLTLFPNRGLELGASSWQSPDGSLSFSFSRASVMISSHALFTGKFSIKHFSVDDLDLTMKLKKPVREYLAGIPAGVEHRRDFDELIQSILHALHIAPDNIRINQGRICFIQPDGSTLTIAPLSLNATNVHPGTPTNFNLQTDIDGSSPDFHAGVELHCSALLDKEKASFSIEKAMLTPGMGVSFREYLSLSGKLEYDFDSDELTLSQLHFQGPDLSATASGSVASLARMYSDPVQGDATLNVDMEGDPQRLGEILHHPLPFADHSIFSDCSFAAEMRWAEGRMRMTNIRGKADDLTFSGALTLSPSPFVISGELNLGDFNLDDYRSEKREGASRKLEERDFTRWPRVNLQLSAEHVRWNRLHLEDVHARLTGQNGSYEFNPLSGILAGSPVTASMKTVLLPTTPLSSRLSLNFSVPQANLEEISQALAERPLLKGSGAINASLAFTTSRGLPSLTGRGSLTSSQVETVFSILPPDIPLASSFLSSSRFERLFLSFVSKDGTLTVDRLTLEAARLSLSGSGTVNLEQRTVDAEGSVQIAGTSAMPVRLEGDLREPKYSLEGKKQNHTLSPRAIELDLSFSDQVRDLLK</sequence>
<dbReference type="PANTHER" id="PTHR30441:SF8">
    <property type="entry name" value="DUF748 DOMAIN-CONTAINING PROTEIN"/>
    <property type="match status" value="1"/>
</dbReference>
<proteinExistence type="predicted"/>
<dbReference type="EMBL" id="DYZA01000014">
    <property type="protein sequence ID" value="HJD96126.1"/>
    <property type="molecule type" value="Genomic_DNA"/>
</dbReference>
<dbReference type="AlphaFoldDB" id="A0A921DQN2"/>
<accession>A0A921DQN2</accession>
<protein>
    <submittedName>
        <fullName evidence="1">AsmA-like C-terminal region-containing protein</fullName>
    </submittedName>
</protein>
<evidence type="ECO:0000313" key="2">
    <source>
        <dbReference type="Proteomes" id="UP000698963"/>
    </source>
</evidence>